<proteinExistence type="predicted"/>
<organism evidence="1 2">
    <name type="scientific">Arthrobacter nitrophenolicus</name>
    <dbReference type="NCBI Taxonomy" id="683150"/>
    <lineage>
        <taxon>Bacteria</taxon>
        <taxon>Bacillati</taxon>
        <taxon>Actinomycetota</taxon>
        <taxon>Actinomycetes</taxon>
        <taxon>Micrococcales</taxon>
        <taxon>Micrococcaceae</taxon>
        <taxon>Arthrobacter</taxon>
    </lineage>
</organism>
<sequence length="230" mass="24240">MDGPLPGTDNIGREDSGGFSPAGINPAEINPAEINPAGINPADISAAGSYADAREAVGVPPSGVQPADHPALRGLLGHWRGSTRLAAGPWGPERTVEAEVTYRRVASGFGVVQTYSHREPDGTHFEGHGMFTVDPDHPDVLWYHADTTDPVPGVPDRCTWRGGVLRVERHGSAGWTRHSVRLDGDVLIHVTELRSRAPSRTQSGGSAENAGADGTGSAYTSFMTSAFTRA</sequence>
<evidence type="ECO:0000313" key="1">
    <source>
        <dbReference type="EMBL" id="MET3771236.1"/>
    </source>
</evidence>
<keyword evidence="2" id="KW-1185">Reference proteome</keyword>
<gene>
    <name evidence="1" type="ORF">ABIC98_000867</name>
</gene>
<protein>
    <submittedName>
        <fullName evidence="1">Uncharacterized protein</fullName>
    </submittedName>
</protein>
<name>A0ACC6TC12_9MICC</name>
<dbReference type="Proteomes" id="UP001549207">
    <property type="component" value="Unassembled WGS sequence"/>
</dbReference>
<accession>A0ACC6TC12</accession>
<comment type="caution">
    <text evidence="1">The sequence shown here is derived from an EMBL/GenBank/DDBJ whole genome shotgun (WGS) entry which is preliminary data.</text>
</comment>
<reference evidence="1" key="1">
    <citation type="submission" date="2024-06" db="EMBL/GenBank/DDBJ databases">
        <title>Genomic Encyclopedia of Type Strains, Phase IV (KMG-IV): sequencing the most valuable type-strain genomes for metagenomic binning, comparative biology and taxonomic classification.</title>
        <authorList>
            <person name="Goeker M."/>
        </authorList>
    </citation>
    <scope>NUCLEOTIDE SEQUENCE</scope>
    <source>
        <strain evidence="1">SJCon</strain>
    </source>
</reference>
<dbReference type="EMBL" id="JBEPNJ010000002">
    <property type="protein sequence ID" value="MET3771236.1"/>
    <property type="molecule type" value="Genomic_DNA"/>
</dbReference>
<evidence type="ECO:0000313" key="2">
    <source>
        <dbReference type="Proteomes" id="UP001549207"/>
    </source>
</evidence>